<protein>
    <submittedName>
        <fullName evidence="2">Uncharacterized protein</fullName>
    </submittedName>
</protein>
<feature type="compositionally biased region" description="Polar residues" evidence="1">
    <location>
        <begin position="127"/>
        <end position="139"/>
    </location>
</feature>
<proteinExistence type="predicted"/>
<dbReference type="OrthoDB" id="4367615at2759"/>
<dbReference type="Proteomes" id="UP001149165">
    <property type="component" value="Unassembled WGS sequence"/>
</dbReference>
<comment type="caution">
    <text evidence="2">The sequence shown here is derived from an EMBL/GenBank/DDBJ whole genome shotgun (WGS) entry which is preliminary data.</text>
</comment>
<accession>A0A9W9EU52</accession>
<feature type="compositionally biased region" description="Low complexity" evidence="1">
    <location>
        <begin position="53"/>
        <end position="91"/>
    </location>
</feature>
<feature type="compositionally biased region" description="Basic residues" evidence="1">
    <location>
        <begin position="1"/>
        <end position="12"/>
    </location>
</feature>
<feature type="compositionally biased region" description="Basic and acidic residues" evidence="1">
    <location>
        <begin position="99"/>
        <end position="109"/>
    </location>
</feature>
<feature type="compositionally biased region" description="Low complexity" evidence="1">
    <location>
        <begin position="161"/>
        <end position="188"/>
    </location>
</feature>
<organism evidence="2 3">
    <name type="scientific">Penicillium angulare</name>
    <dbReference type="NCBI Taxonomy" id="116970"/>
    <lineage>
        <taxon>Eukaryota</taxon>
        <taxon>Fungi</taxon>
        <taxon>Dikarya</taxon>
        <taxon>Ascomycota</taxon>
        <taxon>Pezizomycotina</taxon>
        <taxon>Eurotiomycetes</taxon>
        <taxon>Eurotiomycetidae</taxon>
        <taxon>Eurotiales</taxon>
        <taxon>Aspergillaceae</taxon>
        <taxon>Penicillium</taxon>
    </lineage>
</organism>
<dbReference type="EMBL" id="JAPQKH010000007">
    <property type="protein sequence ID" value="KAJ5087875.1"/>
    <property type="molecule type" value="Genomic_DNA"/>
</dbReference>
<dbReference type="AlphaFoldDB" id="A0A9W9EU52"/>
<feature type="compositionally biased region" description="Polar residues" evidence="1">
    <location>
        <begin position="31"/>
        <end position="40"/>
    </location>
</feature>
<name>A0A9W9EU52_9EURO</name>
<evidence type="ECO:0000313" key="2">
    <source>
        <dbReference type="EMBL" id="KAJ5087875.1"/>
    </source>
</evidence>
<gene>
    <name evidence="2" type="ORF">N7456_011491</name>
</gene>
<evidence type="ECO:0000313" key="3">
    <source>
        <dbReference type="Proteomes" id="UP001149165"/>
    </source>
</evidence>
<keyword evidence="3" id="KW-1185">Reference proteome</keyword>
<reference evidence="2" key="1">
    <citation type="submission" date="2022-11" db="EMBL/GenBank/DDBJ databases">
        <authorList>
            <person name="Petersen C."/>
        </authorList>
    </citation>
    <scope>NUCLEOTIDE SEQUENCE</scope>
    <source>
        <strain evidence="2">IBT 30069</strain>
    </source>
</reference>
<evidence type="ECO:0000256" key="1">
    <source>
        <dbReference type="SAM" id="MobiDB-lite"/>
    </source>
</evidence>
<reference evidence="2" key="2">
    <citation type="journal article" date="2023" name="IMA Fungus">
        <title>Comparative genomic study of the Penicillium genus elucidates a diverse pangenome and 15 lateral gene transfer events.</title>
        <authorList>
            <person name="Petersen C."/>
            <person name="Sorensen T."/>
            <person name="Nielsen M.R."/>
            <person name="Sondergaard T.E."/>
            <person name="Sorensen J.L."/>
            <person name="Fitzpatrick D.A."/>
            <person name="Frisvad J.C."/>
            <person name="Nielsen K.L."/>
        </authorList>
    </citation>
    <scope>NUCLEOTIDE SEQUENCE</scope>
    <source>
        <strain evidence="2">IBT 30069</strain>
    </source>
</reference>
<feature type="region of interest" description="Disordered" evidence="1">
    <location>
        <begin position="1"/>
        <end position="189"/>
    </location>
</feature>
<sequence>MPRNKKGGRSGRKNTPNAGSSTQTQTQATQPEQPLNSASSDIVMGSTEPVTPNIPSNAPAAEASSSTPAKQVPEKNASQSNAAESSKAANSTQPRTKKPKVEEEDKDLPPLEGINGLTARSDIPNATEPSKSTDSTQTPAKKPELDEEDEELPPLEPTNVPAAPSRTSTAAPLIPDSPSDSDSDMSSSAYYGIDDLEYSDLDSDSEDEEEQAFKALARKRTRKYVRAFLDKEKDKHFIDMKIDPLLGRENYLPWVYAIEYQLKMHQVWEVVEDDLCPLRKTDSLYMWYKRMKDVACAVIYANVGDVVRRTGCFIGTIKEGDPTEVFNHLYTHYGHRHEDRPVEEDELD</sequence>